<comment type="caution">
    <text evidence="1">The sequence shown here is derived from an EMBL/GenBank/DDBJ whole genome shotgun (WGS) entry which is preliminary data.</text>
</comment>
<reference evidence="1" key="1">
    <citation type="journal article" date="2023" name="Insect Mol. Biol.">
        <title>Genome sequencing provides insights into the evolution of gene families encoding plant cell wall-degrading enzymes in longhorned beetles.</title>
        <authorList>
            <person name="Shin N.R."/>
            <person name="Okamura Y."/>
            <person name="Kirsch R."/>
            <person name="Pauchet Y."/>
        </authorList>
    </citation>
    <scope>NUCLEOTIDE SEQUENCE</scope>
    <source>
        <strain evidence="1">AMC_N1</strain>
    </source>
</reference>
<evidence type="ECO:0000313" key="2">
    <source>
        <dbReference type="Proteomes" id="UP001162162"/>
    </source>
</evidence>
<dbReference type="Proteomes" id="UP001162162">
    <property type="component" value="Unassembled WGS sequence"/>
</dbReference>
<proteinExistence type="predicted"/>
<protein>
    <submittedName>
        <fullName evidence="1">Uncharacterized protein</fullName>
    </submittedName>
</protein>
<dbReference type="AlphaFoldDB" id="A0AAV8XYW1"/>
<accession>A0AAV8XYW1</accession>
<name>A0AAV8XYW1_9CUCU</name>
<keyword evidence="2" id="KW-1185">Reference proteome</keyword>
<sequence length="136" mass="15403">MDRKVISIVHLDRPCESDQILIAPDSENASENVSPMKLTIMLMGLLILKDVNLKMKPRSKEELYKYPMNRNYSVPEPTTHAPLGKYELSNPFIRAVQDITKTIVHEIVTESLGMRKVCAKLVPKVLTDQNRALSTV</sequence>
<gene>
    <name evidence="1" type="ORF">NQ318_009664</name>
</gene>
<organism evidence="1 2">
    <name type="scientific">Aromia moschata</name>
    <dbReference type="NCBI Taxonomy" id="1265417"/>
    <lineage>
        <taxon>Eukaryota</taxon>
        <taxon>Metazoa</taxon>
        <taxon>Ecdysozoa</taxon>
        <taxon>Arthropoda</taxon>
        <taxon>Hexapoda</taxon>
        <taxon>Insecta</taxon>
        <taxon>Pterygota</taxon>
        <taxon>Neoptera</taxon>
        <taxon>Endopterygota</taxon>
        <taxon>Coleoptera</taxon>
        <taxon>Polyphaga</taxon>
        <taxon>Cucujiformia</taxon>
        <taxon>Chrysomeloidea</taxon>
        <taxon>Cerambycidae</taxon>
        <taxon>Cerambycinae</taxon>
        <taxon>Callichromatini</taxon>
        <taxon>Aromia</taxon>
    </lineage>
</organism>
<evidence type="ECO:0000313" key="1">
    <source>
        <dbReference type="EMBL" id="KAJ8944286.1"/>
    </source>
</evidence>
<dbReference type="EMBL" id="JAPWTK010000260">
    <property type="protein sequence ID" value="KAJ8944286.1"/>
    <property type="molecule type" value="Genomic_DNA"/>
</dbReference>